<accession>K1L732</accession>
<dbReference type="PANTHER" id="PTHR35024">
    <property type="entry name" value="HYPOTHETICAL CYTOSOLIC PROTEIN"/>
    <property type="match status" value="1"/>
</dbReference>
<dbReference type="PANTHER" id="PTHR35024:SF4">
    <property type="entry name" value="POLYMER-FORMING CYTOSKELETAL PROTEIN"/>
    <property type="match status" value="1"/>
</dbReference>
<evidence type="ECO:0000256" key="1">
    <source>
        <dbReference type="ARBA" id="ARBA00044755"/>
    </source>
</evidence>
<gene>
    <name evidence="3" type="ORF">B879_03490</name>
</gene>
<evidence type="ECO:0000313" key="3">
    <source>
        <dbReference type="EMBL" id="EKB47902.1"/>
    </source>
</evidence>
<keyword evidence="4" id="KW-1185">Reference proteome</keyword>
<dbReference type="InterPro" id="IPR007607">
    <property type="entry name" value="BacA/B"/>
</dbReference>
<protein>
    <submittedName>
        <fullName evidence="3">Polymer-forming cytoskeletal</fullName>
    </submittedName>
</protein>
<dbReference type="EMBL" id="AMGM01000082">
    <property type="protein sequence ID" value="EKB47902.1"/>
    <property type="molecule type" value="Genomic_DNA"/>
</dbReference>
<dbReference type="Proteomes" id="UP000004478">
    <property type="component" value="Unassembled WGS sequence"/>
</dbReference>
<feature type="region of interest" description="Disordered" evidence="2">
    <location>
        <begin position="149"/>
        <end position="172"/>
    </location>
</feature>
<reference evidence="3 4" key="1">
    <citation type="journal article" date="2012" name="J. Bacteriol.">
        <title>Draft Genome Sequence of Cecembia lonarensis Strain LW9T, Isolated from Lonar Lake, a Haloalkaline Lake in India.</title>
        <authorList>
            <person name="Shivaji S."/>
            <person name="Ara S."/>
            <person name="Singh A."/>
            <person name="Pinnaka A.K."/>
        </authorList>
    </citation>
    <scope>NUCLEOTIDE SEQUENCE [LARGE SCALE GENOMIC DNA]</scope>
    <source>
        <strain evidence="3 4">LW9</strain>
    </source>
</reference>
<comment type="similarity">
    <text evidence="1">Belongs to the bactofilin family.</text>
</comment>
<evidence type="ECO:0000256" key="2">
    <source>
        <dbReference type="SAM" id="MobiDB-lite"/>
    </source>
</evidence>
<organism evidence="3 4">
    <name type="scientific">Cecembia lonarensis (strain CCUG 58316 / KCTC 22772 / LW9)</name>
    <dbReference type="NCBI Taxonomy" id="1225176"/>
    <lineage>
        <taxon>Bacteria</taxon>
        <taxon>Pseudomonadati</taxon>
        <taxon>Bacteroidota</taxon>
        <taxon>Cytophagia</taxon>
        <taxon>Cytophagales</taxon>
        <taxon>Cyclobacteriaceae</taxon>
        <taxon>Cecembia</taxon>
    </lineage>
</organism>
<dbReference type="Pfam" id="PF04519">
    <property type="entry name" value="Bactofilin"/>
    <property type="match status" value="1"/>
</dbReference>
<dbReference type="AlphaFoldDB" id="K1L732"/>
<sequence length="172" mass="18933">MSKVKNYLSPVTILSKTLKLEGDLNSESDVRIEGELIGSVATLGKVVIDRSGIVKGNLSCKDLEMHGVVEGLISVDEHAFFGQYSKFEGRVESNSIEIQTGASFFGKINSSEGKSKDSNFNEEFEELSKSHIPKSVIIPIKQRISSHTNKTLNGKNENTIPDLFKNQSGEVW</sequence>
<comment type="caution">
    <text evidence="3">The sequence shown here is derived from an EMBL/GenBank/DDBJ whole genome shotgun (WGS) entry which is preliminary data.</text>
</comment>
<name>K1L732_CECL9</name>
<dbReference type="RefSeq" id="WP_009186506.1">
    <property type="nucleotide sequence ID" value="NZ_AMGM01000082.1"/>
</dbReference>
<proteinExistence type="inferred from homology"/>
<evidence type="ECO:0000313" key="4">
    <source>
        <dbReference type="Proteomes" id="UP000004478"/>
    </source>
</evidence>
<dbReference type="OrthoDB" id="5432602at2"/>